<dbReference type="InterPro" id="IPR044058">
    <property type="entry name" value="Lipoprotein_23"/>
</dbReference>
<evidence type="ECO:0000256" key="1">
    <source>
        <dbReference type="SAM" id="MobiDB-lite"/>
    </source>
</evidence>
<evidence type="ECO:0000313" key="2">
    <source>
        <dbReference type="EMBL" id="MFM9609032.1"/>
    </source>
</evidence>
<comment type="caution">
    <text evidence="2">The sequence shown here is derived from an EMBL/GenBank/DDBJ whole genome shotgun (WGS) entry which is preliminary data.</text>
</comment>
<feature type="region of interest" description="Disordered" evidence="1">
    <location>
        <begin position="20"/>
        <end position="53"/>
    </location>
</feature>
<keyword evidence="3" id="KW-1185">Reference proteome</keyword>
<evidence type="ECO:0000313" key="3">
    <source>
        <dbReference type="Proteomes" id="UP001631957"/>
    </source>
</evidence>
<dbReference type="RefSeq" id="WP_109363718.1">
    <property type="nucleotide sequence ID" value="NZ_JBJVNI010000005.1"/>
</dbReference>
<reference evidence="2 3" key="1">
    <citation type="submission" date="2024-12" db="EMBL/GenBank/DDBJ databases">
        <title>Forecasting of Potato common scab and diversities of Pathogenic streptomyces spp. in china.</title>
        <authorList>
            <person name="Handique U."/>
            <person name="Wu J."/>
        </authorList>
    </citation>
    <scope>NUCLEOTIDE SEQUENCE [LARGE SCALE GENOMIC DNA]</scope>
    <source>
        <strain evidence="2 3">ZRIMU1530</strain>
    </source>
</reference>
<accession>A0ABW9HQ96</accession>
<sequence length="220" mass="22285">MRRGMSAVLMAGVLAGCGTSGSDTDGGAAKSTAKAQTEATPSPSASASAPSAASGGTLGAKGSACELPVTFQTAAKWKAESIAAPKDASDDLLDALLRQGPVSGVCEIDAKPAGHIGFIRVYQGKPGDADARTVLKGFVAAEKGVSEEKYATFTAGTTSGVEVSYRVHVELLDETKTEHALAVTTPEGPVIIHLGGIDDAEHKAMLPALDLAKHTLRVTA</sequence>
<dbReference type="PROSITE" id="PS51257">
    <property type="entry name" value="PROKAR_LIPOPROTEIN"/>
    <property type="match status" value="1"/>
</dbReference>
<name>A0ABW9HQ96_9ACTN</name>
<organism evidence="2 3">
    <name type="scientific">Streptomyces niveiscabiei</name>
    <dbReference type="NCBI Taxonomy" id="164115"/>
    <lineage>
        <taxon>Bacteria</taxon>
        <taxon>Bacillati</taxon>
        <taxon>Actinomycetota</taxon>
        <taxon>Actinomycetes</taxon>
        <taxon>Kitasatosporales</taxon>
        <taxon>Streptomycetaceae</taxon>
        <taxon>Streptomyces</taxon>
    </lineage>
</organism>
<proteinExistence type="predicted"/>
<gene>
    <name evidence="2" type="ORF">ACKI18_09920</name>
</gene>
<feature type="compositionally biased region" description="Low complexity" evidence="1">
    <location>
        <begin position="20"/>
        <end position="29"/>
    </location>
</feature>
<dbReference type="EMBL" id="JBJVNI010000005">
    <property type="protein sequence ID" value="MFM9609032.1"/>
    <property type="molecule type" value="Genomic_DNA"/>
</dbReference>
<dbReference type="Pfam" id="PF18966">
    <property type="entry name" value="Lipoprotein_23"/>
    <property type="match status" value="1"/>
</dbReference>
<protein>
    <submittedName>
        <fullName evidence="2">Lipoprotein</fullName>
    </submittedName>
</protein>
<dbReference type="Proteomes" id="UP001631957">
    <property type="component" value="Unassembled WGS sequence"/>
</dbReference>
<keyword evidence="2" id="KW-0449">Lipoprotein</keyword>
<feature type="compositionally biased region" description="Low complexity" evidence="1">
    <location>
        <begin position="39"/>
        <end position="53"/>
    </location>
</feature>